<name>A0A914PED2_9BILA</name>
<feature type="region of interest" description="Disordered" evidence="1">
    <location>
        <begin position="488"/>
        <end position="526"/>
    </location>
</feature>
<keyword evidence="2" id="KW-1185">Reference proteome</keyword>
<evidence type="ECO:0000313" key="3">
    <source>
        <dbReference type="WBParaSite" id="PDA_v2.g16543.t1"/>
    </source>
</evidence>
<feature type="compositionally biased region" description="Polar residues" evidence="1">
    <location>
        <begin position="512"/>
        <end position="523"/>
    </location>
</feature>
<protein>
    <submittedName>
        <fullName evidence="3">Uncharacterized protein</fullName>
    </submittedName>
</protein>
<feature type="region of interest" description="Disordered" evidence="1">
    <location>
        <begin position="539"/>
        <end position="578"/>
    </location>
</feature>
<dbReference type="AlphaFoldDB" id="A0A914PED2"/>
<accession>A0A914PED2</accession>
<dbReference type="WBParaSite" id="PDA_v2.g16543.t1">
    <property type="protein sequence ID" value="PDA_v2.g16543.t1"/>
    <property type="gene ID" value="PDA_v2.g16543"/>
</dbReference>
<evidence type="ECO:0000256" key="1">
    <source>
        <dbReference type="SAM" id="MobiDB-lite"/>
    </source>
</evidence>
<evidence type="ECO:0000313" key="2">
    <source>
        <dbReference type="Proteomes" id="UP000887578"/>
    </source>
</evidence>
<dbReference type="Proteomes" id="UP000887578">
    <property type="component" value="Unplaced"/>
</dbReference>
<proteinExistence type="predicted"/>
<organism evidence="2 3">
    <name type="scientific">Panagrolaimus davidi</name>
    <dbReference type="NCBI Taxonomy" id="227884"/>
    <lineage>
        <taxon>Eukaryota</taxon>
        <taxon>Metazoa</taxon>
        <taxon>Ecdysozoa</taxon>
        <taxon>Nematoda</taxon>
        <taxon>Chromadorea</taxon>
        <taxon>Rhabditida</taxon>
        <taxon>Tylenchina</taxon>
        <taxon>Panagrolaimomorpha</taxon>
        <taxon>Panagrolaimoidea</taxon>
        <taxon>Panagrolaimidae</taxon>
        <taxon>Panagrolaimus</taxon>
    </lineage>
</organism>
<reference evidence="3" key="1">
    <citation type="submission" date="2022-11" db="UniProtKB">
        <authorList>
            <consortium name="WormBaseParasite"/>
        </authorList>
    </citation>
    <scope>IDENTIFICATION</scope>
</reference>
<sequence>MGSFFSKRATSVNCISENDDPKIFQSKRDQFYSAYHSQDFALPDSIIFYIAKNPKNAQMYLKMIQTCKYFFVKNPILVVPELIYTDSKWNGGCREMSFKKLSIDNVACKFWPTNQLRIRSFISNAFASSFIPKMYQCDVKDLFIFSQIISYHDFLLLSPSAVLMSCKNVTIKYDDGKMVELEKLVEAATKVQKFRFFSDLILSNITSKTFNELLKIPHFLKLQSLELNRIPETFDLEAFYDHMKVIKLHGNTLVCPHSFTMYEVLHQLNHVHEVDFAKIPGLGTRMFVSRLLLGVRGIEKFDRRVFQQEHVITTEGRKVKSKNNVTTFFEVEKCYLDLPGQIYDRFLKDPVLHNNYTKMFNLMTDQRVKTGKELYVLAQFMECSKMPTTVADLEIFVKFIYYCALPMFAFYRFTIDEVVNDTIYFTSKDVAQRQRITGELVGLQYPQIWENIFVMSDHRDIEKFVGIATYFEDVEKCFFLRNPVRPEPLPHKHRNARDPERHRLASPPPPIQTNVPNVQPNAQRRSRSRVIVAPQPIPDAVQPIQGNATPSNVRRSASRTPQPYSPRRTRRLAPPNGPRFVIAKNTKRGRVKSVIRPVYQVLSSALPRPNEAFAEFSTNVFNAGEECIEKYFVVTEGYTTAKEEFMRQDDVNGFARFLYQRIVFYFDRTTR</sequence>
<feature type="compositionally biased region" description="Polar residues" evidence="1">
    <location>
        <begin position="544"/>
        <end position="562"/>
    </location>
</feature>